<keyword evidence="3" id="KW-1185">Reference proteome</keyword>
<feature type="region of interest" description="Disordered" evidence="1">
    <location>
        <begin position="154"/>
        <end position="182"/>
    </location>
</feature>
<name>A0A7J7NEU7_9MAGN</name>
<dbReference type="AlphaFoldDB" id="A0A7J7NEU7"/>
<evidence type="ECO:0000313" key="3">
    <source>
        <dbReference type="Proteomes" id="UP000541444"/>
    </source>
</evidence>
<evidence type="ECO:0000313" key="2">
    <source>
        <dbReference type="EMBL" id="KAF6165554.1"/>
    </source>
</evidence>
<gene>
    <name evidence="2" type="ORF">GIB67_006444</name>
</gene>
<accession>A0A7J7NEU7</accession>
<comment type="caution">
    <text evidence="2">The sequence shown here is derived from an EMBL/GenBank/DDBJ whole genome shotgun (WGS) entry which is preliminary data.</text>
</comment>
<reference evidence="2 3" key="1">
    <citation type="journal article" date="2020" name="IScience">
        <title>Genome Sequencing of the Endangered Kingdonia uniflora (Circaeasteraceae, Ranunculales) Reveals Potential Mechanisms of Evolutionary Specialization.</title>
        <authorList>
            <person name="Sun Y."/>
            <person name="Deng T."/>
            <person name="Zhang A."/>
            <person name="Moore M.J."/>
            <person name="Landis J.B."/>
            <person name="Lin N."/>
            <person name="Zhang H."/>
            <person name="Zhang X."/>
            <person name="Huang J."/>
            <person name="Zhang X."/>
            <person name="Sun H."/>
            <person name="Wang H."/>
        </authorList>
    </citation>
    <scope>NUCLEOTIDE SEQUENCE [LARGE SCALE GENOMIC DNA]</scope>
    <source>
        <strain evidence="2">TB1705</strain>
        <tissue evidence="2">Leaf</tissue>
    </source>
</reference>
<dbReference type="EMBL" id="JACGCM010000843">
    <property type="protein sequence ID" value="KAF6165554.1"/>
    <property type="molecule type" value="Genomic_DNA"/>
</dbReference>
<organism evidence="2 3">
    <name type="scientific">Kingdonia uniflora</name>
    <dbReference type="NCBI Taxonomy" id="39325"/>
    <lineage>
        <taxon>Eukaryota</taxon>
        <taxon>Viridiplantae</taxon>
        <taxon>Streptophyta</taxon>
        <taxon>Embryophyta</taxon>
        <taxon>Tracheophyta</taxon>
        <taxon>Spermatophyta</taxon>
        <taxon>Magnoliopsida</taxon>
        <taxon>Ranunculales</taxon>
        <taxon>Circaeasteraceae</taxon>
        <taxon>Kingdonia</taxon>
    </lineage>
</organism>
<proteinExistence type="predicted"/>
<sequence>MAIPAPVPPTYRDLSGEEAVEAEEDFYWILRLGLLHLYQLCGSGGYRRGGGGSGGGKLLVSYPPGSDAFREFCKAKGAIGGRTWNDNIIWVKGNCLRRDDEELLDLRFRSVKQSVKSTVERKEPLLDEVSEEETELELALGELASGITGSGEVAQGKRKRVEPLGGSGEKVAEEQSVSGDNLKEVEERARSAILQGKEDTNHMVSCLIKGIWLSIEEQESELKKAKSKLEKNLARAKTDALKEVKQLKAAHVVAISQLQVEEEVDAIKADTYAEEEEDEAEVLRVMDGLDGVSPQTVLDNQRDDVVFLVDGSEKIVKETSFRINDLESGLAREIETSKALLSTQTELQVTFEIGCLIFALYQL</sequence>
<protein>
    <submittedName>
        <fullName evidence="2">Uncharacterized protein</fullName>
    </submittedName>
</protein>
<evidence type="ECO:0000256" key="1">
    <source>
        <dbReference type="SAM" id="MobiDB-lite"/>
    </source>
</evidence>
<dbReference type="Proteomes" id="UP000541444">
    <property type="component" value="Unassembled WGS sequence"/>
</dbReference>